<dbReference type="PANTHER" id="PTHR17630:SF44">
    <property type="entry name" value="PROTEIN AIM2"/>
    <property type="match status" value="1"/>
</dbReference>
<name>A0AAD7CSJ5_MYCRO</name>
<proteinExistence type="predicted"/>
<keyword evidence="3" id="KW-1185">Reference proteome</keyword>
<dbReference type="InterPro" id="IPR002925">
    <property type="entry name" value="Dienelactn_hydro"/>
</dbReference>
<dbReference type="GO" id="GO:0016787">
    <property type="term" value="F:hydrolase activity"/>
    <property type="evidence" value="ECO:0007669"/>
    <property type="project" value="InterPro"/>
</dbReference>
<dbReference type="AlphaFoldDB" id="A0AAD7CSJ5"/>
<gene>
    <name evidence="2" type="ORF">B0H17DRAFT_1259697</name>
</gene>
<reference evidence="2" key="1">
    <citation type="submission" date="2023-03" db="EMBL/GenBank/DDBJ databases">
        <title>Massive genome expansion in bonnet fungi (Mycena s.s.) driven by repeated elements and novel gene families across ecological guilds.</title>
        <authorList>
            <consortium name="Lawrence Berkeley National Laboratory"/>
            <person name="Harder C.B."/>
            <person name="Miyauchi S."/>
            <person name="Viragh M."/>
            <person name="Kuo A."/>
            <person name="Thoen E."/>
            <person name="Andreopoulos B."/>
            <person name="Lu D."/>
            <person name="Skrede I."/>
            <person name="Drula E."/>
            <person name="Henrissat B."/>
            <person name="Morin E."/>
            <person name="Kohler A."/>
            <person name="Barry K."/>
            <person name="LaButti K."/>
            <person name="Morin E."/>
            <person name="Salamov A."/>
            <person name="Lipzen A."/>
            <person name="Mereny Z."/>
            <person name="Hegedus B."/>
            <person name="Baldrian P."/>
            <person name="Stursova M."/>
            <person name="Weitz H."/>
            <person name="Taylor A."/>
            <person name="Grigoriev I.V."/>
            <person name="Nagy L.G."/>
            <person name="Martin F."/>
            <person name="Kauserud H."/>
        </authorList>
    </citation>
    <scope>NUCLEOTIDE SEQUENCE</scope>
    <source>
        <strain evidence="2">CBHHK067</strain>
    </source>
</reference>
<feature type="domain" description="Dienelactone hydrolase" evidence="1">
    <location>
        <begin position="30"/>
        <end position="81"/>
    </location>
</feature>
<sequence length="151" mass="16148">MSFCAKCFKTVKHEGTPEGTITQIAGVKCYVATLRVAYPKEKAVIFLPDVFGLELPNTQFLADDLVRSGFKTIIPDIMNGDPVLIHGITSPVVRPVTAGIRRKEKVGAQTTVESFNLHSIGDGIRPLSTSDVCLLGHDGLPRGGETLGASL</sequence>
<accession>A0AAD7CSJ5</accession>
<protein>
    <recommendedName>
        <fullName evidence="1">Dienelactone hydrolase domain-containing protein</fullName>
    </recommendedName>
</protein>
<evidence type="ECO:0000259" key="1">
    <source>
        <dbReference type="Pfam" id="PF01738"/>
    </source>
</evidence>
<dbReference type="Proteomes" id="UP001221757">
    <property type="component" value="Unassembled WGS sequence"/>
</dbReference>
<organism evidence="2 3">
    <name type="scientific">Mycena rosella</name>
    <name type="common">Pink bonnet</name>
    <name type="synonym">Agaricus rosellus</name>
    <dbReference type="NCBI Taxonomy" id="1033263"/>
    <lineage>
        <taxon>Eukaryota</taxon>
        <taxon>Fungi</taxon>
        <taxon>Dikarya</taxon>
        <taxon>Basidiomycota</taxon>
        <taxon>Agaricomycotina</taxon>
        <taxon>Agaricomycetes</taxon>
        <taxon>Agaricomycetidae</taxon>
        <taxon>Agaricales</taxon>
        <taxon>Marasmiineae</taxon>
        <taxon>Mycenaceae</taxon>
        <taxon>Mycena</taxon>
    </lineage>
</organism>
<dbReference type="Pfam" id="PF01738">
    <property type="entry name" value="DLH"/>
    <property type="match status" value="1"/>
</dbReference>
<comment type="caution">
    <text evidence="2">The sequence shown here is derived from an EMBL/GenBank/DDBJ whole genome shotgun (WGS) entry which is preliminary data.</text>
</comment>
<dbReference type="EMBL" id="JARKIE010000253">
    <property type="protein sequence ID" value="KAJ7661091.1"/>
    <property type="molecule type" value="Genomic_DNA"/>
</dbReference>
<evidence type="ECO:0000313" key="3">
    <source>
        <dbReference type="Proteomes" id="UP001221757"/>
    </source>
</evidence>
<evidence type="ECO:0000313" key="2">
    <source>
        <dbReference type="EMBL" id="KAJ7661091.1"/>
    </source>
</evidence>
<dbReference type="PANTHER" id="PTHR17630">
    <property type="entry name" value="DIENELACTONE HYDROLASE"/>
    <property type="match status" value="1"/>
</dbReference>